<dbReference type="Gene3D" id="3.40.640.10">
    <property type="entry name" value="Type I PLP-dependent aspartate aminotransferase-like (Major domain)"/>
    <property type="match status" value="1"/>
</dbReference>
<dbReference type="STRING" id="1120955.SAMN03080610_03413"/>
<dbReference type="CDD" id="cd00609">
    <property type="entry name" value="AAT_like"/>
    <property type="match status" value="1"/>
</dbReference>
<protein>
    <recommendedName>
        <fullName evidence="3">Aminotransferase</fullName>
        <ecNumber evidence="3">2.6.1.-</ecNumber>
    </recommendedName>
</protein>
<keyword evidence="3" id="KW-0808">Transferase</keyword>
<evidence type="ECO:0000259" key="4">
    <source>
        <dbReference type="PROSITE" id="PS50173"/>
    </source>
</evidence>
<dbReference type="InterPro" id="IPR004839">
    <property type="entry name" value="Aminotransferase_I/II_large"/>
</dbReference>
<dbReference type="Gene3D" id="3.90.1150.10">
    <property type="entry name" value="Aspartate Aminotransferase, domain 1"/>
    <property type="match status" value="1"/>
</dbReference>
<dbReference type="InterPro" id="IPR015421">
    <property type="entry name" value="PyrdxlP-dep_Trfase_major"/>
</dbReference>
<dbReference type="InterPro" id="IPR001126">
    <property type="entry name" value="UmuC"/>
</dbReference>
<keyword evidence="2" id="KW-0663">Pyridoxal phosphate</keyword>
<dbReference type="InterPro" id="IPR004838">
    <property type="entry name" value="NHTrfase_class1_PyrdxlP-BS"/>
</dbReference>
<dbReference type="Proteomes" id="UP000199347">
    <property type="component" value="Unassembled WGS sequence"/>
</dbReference>
<evidence type="ECO:0000313" key="5">
    <source>
        <dbReference type="EMBL" id="SCZ45411.1"/>
    </source>
</evidence>
<dbReference type="PROSITE" id="PS00105">
    <property type="entry name" value="AA_TRANSFER_CLASS_1"/>
    <property type="match status" value="1"/>
</dbReference>
<name>A0A1G5P8K8_AFIMA</name>
<dbReference type="PANTHER" id="PTHR42885">
    <property type="entry name" value="HISTIDINOL-PHOSPHATE AMINOTRANSFERASE-RELATED"/>
    <property type="match status" value="1"/>
</dbReference>
<dbReference type="RefSeq" id="WP_092816104.1">
    <property type="nucleotide sequence ID" value="NZ_FMVW01000010.1"/>
</dbReference>
<gene>
    <name evidence="5" type="ORF">SAMN03080610_03413</name>
</gene>
<keyword evidence="3" id="KW-0032">Aminotransferase</keyword>
<keyword evidence="6" id="KW-1185">Reference proteome</keyword>
<dbReference type="PROSITE" id="PS50173">
    <property type="entry name" value="UMUC"/>
    <property type="match status" value="1"/>
</dbReference>
<dbReference type="SUPFAM" id="SSF53383">
    <property type="entry name" value="PLP-dependent transferases"/>
    <property type="match status" value="1"/>
</dbReference>
<dbReference type="OrthoDB" id="9799304at2"/>
<evidence type="ECO:0000313" key="6">
    <source>
        <dbReference type="Proteomes" id="UP000199347"/>
    </source>
</evidence>
<dbReference type="PANTHER" id="PTHR42885:SF1">
    <property type="entry name" value="THREONINE-PHOSPHATE DECARBOXYLASE"/>
    <property type="match status" value="1"/>
</dbReference>
<feature type="domain" description="UmuC" evidence="4">
    <location>
        <begin position="54"/>
        <end position="166"/>
    </location>
</feature>
<dbReference type="EMBL" id="FMVW01000010">
    <property type="protein sequence ID" value="SCZ45411.1"/>
    <property type="molecule type" value="Genomic_DNA"/>
</dbReference>
<dbReference type="GO" id="GO:0030170">
    <property type="term" value="F:pyridoxal phosphate binding"/>
    <property type="evidence" value="ECO:0007669"/>
    <property type="project" value="InterPro"/>
</dbReference>
<evidence type="ECO:0000256" key="1">
    <source>
        <dbReference type="ARBA" id="ARBA00001933"/>
    </source>
</evidence>
<proteinExistence type="inferred from homology"/>
<dbReference type="AlphaFoldDB" id="A0A1G5P8K8"/>
<dbReference type="Pfam" id="PF00155">
    <property type="entry name" value="Aminotran_1_2"/>
    <property type="match status" value="1"/>
</dbReference>
<dbReference type="EC" id="2.6.1.-" evidence="3"/>
<evidence type="ECO:0000256" key="3">
    <source>
        <dbReference type="RuleBase" id="RU000481"/>
    </source>
</evidence>
<dbReference type="InterPro" id="IPR015422">
    <property type="entry name" value="PyrdxlP-dep_Trfase_small"/>
</dbReference>
<reference evidence="5 6" key="1">
    <citation type="submission" date="2016-10" db="EMBL/GenBank/DDBJ databases">
        <authorList>
            <person name="de Groot N.N."/>
        </authorList>
    </citation>
    <scope>NUCLEOTIDE SEQUENCE [LARGE SCALE GENOMIC DNA]</scope>
    <source>
        <strain evidence="5 6">DSM 2698</strain>
    </source>
</reference>
<dbReference type="GO" id="GO:0008483">
    <property type="term" value="F:transaminase activity"/>
    <property type="evidence" value="ECO:0007669"/>
    <property type="project" value="UniProtKB-KW"/>
</dbReference>
<sequence length="329" mass="36577">MYHGGDPAAAGALYGIFRDDWIDLSTGINPHAWPWRERVKLDDVALERLPSRSDLDSVIAAARIAYRVPDDVEILPVAGIEPVIRQLPSLTRKAVLLDTSYASYRTAFDNQIPVIKAPSEIPARTSVILVNPNNPDGRVLSPETILSLAGSRQDADLVVVDEAYEDGMTERTSVIPFMSRIQNLVVLRSFGKFYGLPGLRLGFIIAHGQLIAPLRERLGDWPISQLAITIGRQALTDRQWRETARLSLDTQARELRALLAAHGLQFESQSPLLTLLRDDRATEMHRGLAAQGIWTRIFTDRPSSLRLGLPGDKSEFHRLEVALNEILPS</sequence>
<dbReference type="InterPro" id="IPR015424">
    <property type="entry name" value="PyrdxlP-dep_Trfase"/>
</dbReference>
<dbReference type="GO" id="GO:0006281">
    <property type="term" value="P:DNA repair"/>
    <property type="evidence" value="ECO:0007669"/>
    <property type="project" value="InterPro"/>
</dbReference>
<organism evidence="5 6">
    <name type="scientific">Afifella marina DSM 2698</name>
    <dbReference type="NCBI Taxonomy" id="1120955"/>
    <lineage>
        <taxon>Bacteria</taxon>
        <taxon>Pseudomonadati</taxon>
        <taxon>Pseudomonadota</taxon>
        <taxon>Alphaproteobacteria</taxon>
        <taxon>Hyphomicrobiales</taxon>
        <taxon>Afifellaceae</taxon>
        <taxon>Afifella</taxon>
    </lineage>
</organism>
<accession>A0A1G5P8K8</accession>
<comment type="cofactor">
    <cofactor evidence="1 3">
        <name>pyridoxal 5'-phosphate</name>
        <dbReference type="ChEBI" id="CHEBI:597326"/>
    </cofactor>
</comment>
<comment type="similarity">
    <text evidence="3">Belongs to the class-I pyridoxal-phosphate-dependent aminotransferase family.</text>
</comment>
<evidence type="ECO:0000256" key="2">
    <source>
        <dbReference type="ARBA" id="ARBA00022898"/>
    </source>
</evidence>